<keyword evidence="4 7" id="KW-1133">Transmembrane helix</keyword>
<evidence type="ECO:0008006" key="10">
    <source>
        <dbReference type="Google" id="ProtNLM"/>
    </source>
</evidence>
<evidence type="ECO:0000313" key="8">
    <source>
        <dbReference type="EMBL" id="KAK1395096.1"/>
    </source>
</evidence>
<dbReference type="GO" id="GO:0022857">
    <property type="term" value="F:transmembrane transporter activity"/>
    <property type="evidence" value="ECO:0007669"/>
    <property type="project" value="InterPro"/>
</dbReference>
<evidence type="ECO:0000256" key="5">
    <source>
        <dbReference type="ARBA" id="ARBA00023136"/>
    </source>
</evidence>
<comment type="similarity">
    <text evidence="2">Belongs to the major facilitator superfamily. Proton-dependent oligopeptide transporter (POT/PTR) (TC 2.A.17) family.</text>
</comment>
<evidence type="ECO:0000256" key="4">
    <source>
        <dbReference type="ARBA" id="ARBA00022989"/>
    </source>
</evidence>
<dbReference type="GO" id="GO:0016020">
    <property type="term" value="C:membrane"/>
    <property type="evidence" value="ECO:0007669"/>
    <property type="project" value="UniProtKB-SubCell"/>
</dbReference>
<organism evidence="8 9">
    <name type="scientific">Heracleum sosnowskyi</name>
    <dbReference type="NCBI Taxonomy" id="360622"/>
    <lineage>
        <taxon>Eukaryota</taxon>
        <taxon>Viridiplantae</taxon>
        <taxon>Streptophyta</taxon>
        <taxon>Embryophyta</taxon>
        <taxon>Tracheophyta</taxon>
        <taxon>Spermatophyta</taxon>
        <taxon>Magnoliopsida</taxon>
        <taxon>eudicotyledons</taxon>
        <taxon>Gunneridae</taxon>
        <taxon>Pentapetalae</taxon>
        <taxon>asterids</taxon>
        <taxon>campanulids</taxon>
        <taxon>Apiales</taxon>
        <taxon>Apiaceae</taxon>
        <taxon>Apioideae</taxon>
        <taxon>apioid superclade</taxon>
        <taxon>Tordylieae</taxon>
        <taxon>Tordyliinae</taxon>
        <taxon>Heracleum</taxon>
    </lineage>
</organism>
<comment type="subcellular location">
    <subcellularLocation>
        <location evidence="1">Membrane</location>
        <topology evidence="1">Multi-pass membrane protein</topology>
    </subcellularLocation>
</comment>
<dbReference type="EMBL" id="JAUIZM010000003">
    <property type="protein sequence ID" value="KAK1395096.1"/>
    <property type="molecule type" value="Genomic_DNA"/>
</dbReference>
<evidence type="ECO:0000313" key="9">
    <source>
        <dbReference type="Proteomes" id="UP001237642"/>
    </source>
</evidence>
<keyword evidence="9" id="KW-1185">Reference proteome</keyword>
<keyword evidence="5 7" id="KW-0472">Membrane</keyword>
<feature type="transmembrane region" description="Helical" evidence="7">
    <location>
        <begin position="148"/>
        <end position="171"/>
    </location>
</feature>
<dbReference type="Proteomes" id="UP001237642">
    <property type="component" value="Unassembled WGS sequence"/>
</dbReference>
<sequence>MLTQILIHFEQRIEDDEYVNPTDQVLSDRSLLEASLMVGISRPVVEDMLDERGLESTTLVSNGCVNYKGIIADKQTTGGWNASPFIIVNEITERLAFFAVGVSLVGYLVREMHESLPTAATHVTDWIGAAYVLTILGAFLADAYLGRFLTIIVFSCVYAVGMILLTISASIDSLRPALCTARPCIPATDGQSAFLYCSLALIALGTGDIKPCVSSFGADQFDEADEKEVLKKIVYSPVSQPSRGSYISVH</sequence>
<dbReference type="SUPFAM" id="SSF103473">
    <property type="entry name" value="MFS general substrate transporter"/>
    <property type="match status" value="1"/>
</dbReference>
<accession>A0AAD8J2H0</accession>
<dbReference type="InterPro" id="IPR018456">
    <property type="entry name" value="PTR2_symporter_CS"/>
</dbReference>
<evidence type="ECO:0000256" key="7">
    <source>
        <dbReference type="SAM" id="Phobius"/>
    </source>
</evidence>
<evidence type="ECO:0000256" key="1">
    <source>
        <dbReference type="ARBA" id="ARBA00004141"/>
    </source>
</evidence>
<evidence type="ECO:0000256" key="6">
    <source>
        <dbReference type="ARBA" id="ARBA00044504"/>
    </source>
</evidence>
<gene>
    <name evidence="8" type="ORF">POM88_014152</name>
</gene>
<evidence type="ECO:0000256" key="3">
    <source>
        <dbReference type="ARBA" id="ARBA00022692"/>
    </source>
</evidence>
<dbReference type="AlphaFoldDB" id="A0AAD8J2H0"/>
<comment type="caution">
    <text evidence="8">The sequence shown here is derived from an EMBL/GenBank/DDBJ whole genome shotgun (WGS) entry which is preliminary data.</text>
</comment>
<name>A0AAD8J2H0_9APIA</name>
<keyword evidence="3 7" id="KW-0812">Transmembrane</keyword>
<reference evidence="8" key="1">
    <citation type="submission" date="2023-02" db="EMBL/GenBank/DDBJ databases">
        <title>Genome of toxic invasive species Heracleum sosnowskyi carries increased number of genes despite the absence of recent whole-genome duplications.</title>
        <authorList>
            <person name="Schelkunov M."/>
            <person name="Shtratnikova V."/>
            <person name="Makarenko M."/>
            <person name="Klepikova A."/>
            <person name="Omelchenko D."/>
            <person name="Novikova G."/>
            <person name="Obukhova E."/>
            <person name="Bogdanov V."/>
            <person name="Penin A."/>
            <person name="Logacheva M."/>
        </authorList>
    </citation>
    <scope>NUCLEOTIDE SEQUENCE</scope>
    <source>
        <strain evidence="8">Hsosn_3</strain>
        <tissue evidence="8">Leaf</tissue>
    </source>
</reference>
<dbReference type="PANTHER" id="PTHR11654">
    <property type="entry name" value="OLIGOPEPTIDE TRANSPORTER-RELATED"/>
    <property type="match status" value="1"/>
</dbReference>
<reference evidence="8" key="2">
    <citation type="submission" date="2023-05" db="EMBL/GenBank/DDBJ databases">
        <authorList>
            <person name="Schelkunov M.I."/>
        </authorList>
    </citation>
    <scope>NUCLEOTIDE SEQUENCE</scope>
    <source>
        <strain evidence="8">Hsosn_3</strain>
        <tissue evidence="8">Leaf</tissue>
    </source>
</reference>
<dbReference type="Gene3D" id="1.20.1250.20">
    <property type="entry name" value="MFS general substrate transporter like domains"/>
    <property type="match status" value="1"/>
</dbReference>
<dbReference type="Pfam" id="PF00854">
    <property type="entry name" value="PTR2"/>
    <property type="match status" value="1"/>
</dbReference>
<comment type="similarity">
    <text evidence="6">Belongs to the major facilitator superfamily. Phosphate:H(+) symporter (TC 2.A.1.9) family.</text>
</comment>
<feature type="transmembrane region" description="Helical" evidence="7">
    <location>
        <begin position="119"/>
        <end position="141"/>
    </location>
</feature>
<proteinExistence type="inferred from homology"/>
<dbReference type="GO" id="GO:0006857">
    <property type="term" value="P:oligopeptide transport"/>
    <property type="evidence" value="ECO:0007669"/>
    <property type="project" value="InterPro"/>
</dbReference>
<protein>
    <recommendedName>
        <fullName evidence="10">Peptide transporter</fullName>
    </recommendedName>
</protein>
<evidence type="ECO:0000256" key="2">
    <source>
        <dbReference type="ARBA" id="ARBA00005982"/>
    </source>
</evidence>
<dbReference type="InterPro" id="IPR000109">
    <property type="entry name" value="POT_fam"/>
</dbReference>
<dbReference type="PROSITE" id="PS01022">
    <property type="entry name" value="PTR2_1"/>
    <property type="match status" value="1"/>
</dbReference>
<dbReference type="InterPro" id="IPR036259">
    <property type="entry name" value="MFS_trans_sf"/>
</dbReference>